<dbReference type="SUPFAM" id="SSF52343">
    <property type="entry name" value="Ferredoxin reductase-like, C-terminal NADP-linked domain"/>
    <property type="match status" value="1"/>
</dbReference>
<dbReference type="STRING" id="1287681.M7TFX0"/>
<dbReference type="InterPro" id="IPR011037">
    <property type="entry name" value="Pyrv_Knase-like_insert_dom_sf"/>
</dbReference>
<dbReference type="PRINTS" id="PR00409">
    <property type="entry name" value="PHDIOXRDTASE"/>
</dbReference>
<dbReference type="PROSITE" id="PS51340">
    <property type="entry name" value="MOSC"/>
    <property type="match status" value="1"/>
</dbReference>
<dbReference type="HOGENOM" id="CLU_003827_17_2_1"/>
<dbReference type="AlphaFoldDB" id="M7TFX0"/>
<feature type="domain" description="2Fe-2S ferredoxin-type" evidence="3">
    <location>
        <begin position="350"/>
        <end position="432"/>
    </location>
</feature>
<dbReference type="PROSITE" id="PS51384">
    <property type="entry name" value="FAD_FR"/>
    <property type="match status" value="1"/>
</dbReference>
<dbReference type="PROSITE" id="PS00197">
    <property type="entry name" value="2FE2S_FER_1"/>
    <property type="match status" value="1"/>
</dbReference>
<dbReference type="InterPro" id="IPR012675">
    <property type="entry name" value="Beta-grasp_dom_sf"/>
</dbReference>
<organism evidence="6 7">
    <name type="scientific">Eutypa lata (strain UCR-EL1)</name>
    <name type="common">Grapevine dieback disease fungus</name>
    <name type="synonym">Eutypa armeniacae</name>
    <dbReference type="NCBI Taxonomy" id="1287681"/>
    <lineage>
        <taxon>Eukaryota</taxon>
        <taxon>Fungi</taxon>
        <taxon>Dikarya</taxon>
        <taxon>Ascomycota</taxon>
        <taxon>Pezizomycotina</taxon>
        <taxon>Sordariomycetes</taxon>
        <taxon>Xylariomycetidae</taxon>
        <taxon>Xylariales</taxon>
        <taxon>Diatrypaceae</taxon>
        <taxon>Eutypa</taxon>
    </lineage>
</organism>
<dbReference type="SUPFAM" id="SSF63380">
    <property type="entry name" value="Riboflavin synthase domain-like"/>
    <property type="match status" value="1"/>
</dbReference>
<dbReference type="CDD" id="cd06185">
    <property type="entry name" value="PDR_like"/>
    <property type="match status" value="1"/>
</dbReference>
<evidence type="ECO:0000259" key="4">
    <source>
        <dbReference type="PROSITE" id="PS51340"/>
    </source>
</evidence>
<dbReference type="Gene3D" id="3.40.50.80">
    <property type="entry name" value="Nucleotide-binding domain of ferredoxin-NADP reductase (FNR) module"/>
    <property type="match status" value="1"/>
</dbReference>
<dbReference type="InterPro" id="IPR001041">
    <property type="entry name" value="2Fe-2S_ferredoxin-type"/>
</dbReference>
<dbReference type="InterPro" id="IPR052353">
    <property type="entry name" value="Benzoxazolinone_Detox_Enz"/>
</dbReference>
<dbReference type="OMA" id="ALHQYCA"/>
<reference evidence="7" key="1">
    <citation type="journal article" date="2013" name="Genome Announc.">
        <title>Draft genome sequence of the grapevine dieback fungus Eutypa lata UCR-EL1.</title>
        <authorList>
            <person name="Blanco-Ulate B."/>
            <person name="Rolshausen P.E."/>
            <person name="Cantu D."/>
        </authorList>
    </citation>
    <scope>NUCLEOTIDE SEQUENCE [LARGE SCALE GENOMIC DNA]</scope>
    <source>
        <strain evidence="7">UCR-EL1</strain>
    </source>
</reference>
<dbReference type="Proteomes" id="UP000012174">
    <property type="component" value="Unassembled WGS sequence"/>
</dbReference>
<dbReference type="Pfam" id="PF00111">
    <property type="entry name" value="Fer2"/>
    <property type="match status" value="1"/>
</dbReference>
<name>M7TFX0_EUTLA</name>
<dbReference type="InterPro" id="IPR039261">
    <property type="entry name" value="FNR_nucleotide-bd"/>
</dbReference>
<dbReference type="SUPFAM" id="SSF50800">
    <property type="entry name" value="PK beta-barrel domain-like"/>
    <property type="match status" value="1"/>
</dbReference>
<protein>
    <submittedName>
        <fullName evidence="6">Putative mosc domain-containing protein</fullName>
    </submittedName>
</protein>
<keyword evidence="1" id="KW-0479">Metal-binding</keyword>
<dbReference type="Gene3D" id="2.40.30.10">
    <property type="entry name" value="Translation factors"/>
    <property type="match status" value="1"/>
</dbReference>
<evidence type="ECO:0000256" key="2">
    <source>
        <dbReference type="ARBA" id="ARBA00023014"/>
    </source>
</evidence>
<evidence type="ECO:0000313" key="6">
    <source>
        <dbReference type="EMBL" id="EMR65595.1"/>
    </source>
</evidence>
<dbReference type="InterPro" id="IPR017938">
    <property type="entry name" value="Riboflavin_synthase-like_b-brl"/>
</dbReference>
<evidence type="ECO:0000256" key="1">
    <source>
        <dbReference type="ARBA" id="ARBA00022714"/>
    </source>
</evidence>
<dbReference type="CDD" id="cd00207">
    <property type="entry name" value="fer2"/>
    <property type="match status" value="1"/>
</dbReference>
<dbReference type="SUPFAM" id="SSF54292">
    <property type="entry name" value="2Fe-2S ferredoxin-like"/>
    <property type="match status" value="1"/>
</dbReference>
<dbReference type="PANTHER" id="PTHR30212:SF2">
    <property type="entry name" value="PROTEIN YIIM"/>
    <property type="match status" value="1"/>
</dbReference>
<sequence length="432" mass="48411">MPRQPCYKLNHRFEYKKMSSLTQSTGRTGWYYRVIQEGYIQEGDEMVLVERINPTWSLARIQHFTYNEVSNMQICAEIVALPGLSQLFFDIFQKRLTDGVEDMSGRLNGDTAVLWRPYKLVQKKPLTPRVKKFVFAAEDPNIDADELQFGRFPHVRLKFGSDAQYTRAYSVVSGDMRSFELGIAKDDNSRGGSLFLHDEFEVGDVLKVARGNNALRSKDPIQELQAMKHVFILGGIGVTAFMGEIRALAQVAADFEVHYAVRSRREAAYLSLLPQERTTVYAKSERQRLNVEKAIPPIKNAPNPEAVVYCCGPTALLDACREQCEKLGYPRSHIYFEEFGGAATGTGDPFEAEIKSTGKVLQVPKEKSLLQVLNEAGFEIDASCMVGNCGTCMVDLCQGDVAHRGVALDDEQKKDTMLSCVSRGKGRIMIDC</sequence>
<dbReference type="InterPro" id="IPR005302">
    <property type="entry name" value="MoCF_Sase_C"/>
</dbReference>
<dbReference type="GO" id="GO:0030151">
    <property type="term" value="F:molybdenum ion binding"/>
    <property type="evidence" value="ECO:0007669"/>
    <property type="project" value="InterPro"/>
</dbReference>
<gene>
    <name evidence="6" type="ORF">UCREL1_7429</name>
</gene>
<evidence type="ECO:0000259" key="3">
    <source>
        <dbReference type="PROSITE" id="PS51085"/>
    </source>
</evidence>
<dbReference type="InterPro" id="IPR036010">
    <property type="entry name" value="2Fe-2S_ferredoxin-like_sf"/>
</dbReference>
<evidence type="ECO:0000259" key="5">
    <source>
        <dbReference type="PROSITE" id="PS51384"/>
    </source>
</evidence>
<dbReference type="OrthoDB" id="5390at2759"/>
<dbReference type="InterPro" id="IPR006058">
    <property type="entry name" value="2Fe2S_fd_BS"/>
</dbReference>
<keyword evidence="1" id="KW-0001">2Fe-2S</keyword>
<dbReference type="GO" id="GO:0016491">
    <property type="term" value="F:oxidoreductase activity"/>
    <property type="evidence" value="ECO:0007669"/>
    <property type="project" value="InterPro"/>
</dbReference>
<proteinExistence type="predicted"/>
<dbReference type="Gene3D" id="3.10.20.30">
    <property type="match status" value="1"/>
</dbReference>
<dbReference type="Gene3D" id="2.40.33.20">
    <property type="entry name" value="PK beta-barrel domain-like"/>
    <property type="match status" value="1"/>
</dbReference>
<accession>M7TFX0</accession>
<feature type="domain" description="FAD-binding FR-type" evidence="5">
    <location>
        <begin position="113"/>
        <end position="218"/>
    </location>
</feature>
<dbReference type="PANTHER" id="PTHR30212">
    <property type="entry name" value="PROTEIN YIIM"/>
    <property type="match status" value="1"/>
</dbReference>
<dbReference type="InterPro" id="IPR017927">
    <property type="entry name" value="FAD-bd_FR_type"/>
</dbReference>
<dbReference type="eggNOG" id="ENOG502S8QJ">
    <property type="taxonomic scope" value="Eukaryota"/>
</dbReference>
<feature type="domain" description="MOSC" evidence="4">
    <location>
        <begin position="1"/>
        <end position="49"/>
    </location>
</feature>
<keyword evidence="7" id="KW-1185">Reference proteome</keyword>
<dbReference type="Pfam" id="PF03473">
    <property type="entry name" value="MOSC"/>
    <property type="match status" value="1"/>
</dbReference>
<dbReference type="KEGG" id="ela:UCREL1_7429"/>
<evidence type="ECO:0000313" key="7">
    <source>
        <dbReference type="Proteomes" id="UP000012174"/>
    </source>
</evidence>
<dbReference type="GO" id="GO:0051537">
    <property type="term" value="F:2 iron, 2 sulfur cluster binding"/>
    <property type="evidence" value="ECO:0007669"/>
    <property type="project" value="UniProtKB-KW"/>
</dbReference>
<keyword evidence="1" id="KW-0408">Iron</keyword>
<keyword evidence="2" id="KW-0411">Iron-sulfur</keyword>
<dbReference type="EMBL" id="KB706825">
    <property type="protein sequence ID" value="EMR65595.1"/>
    <property type="molecule type" value="Genomic_DNA"/>
</dbReference>
<dbReference type="GO" id="GO:0030170">
    <property type="term" value="F:pyridoxal phosphate binding"/>
    <property type="evidence" value="ECO:0007669"/>
    <property type="project" value="InterPro"/>
</dbReference>
<dbReference type="PROSITE" id="PS51085">
    <property type="entry name" value="2FE2S_FER_2"/>
    <property type="match status" value="1"/>
</dbReference>